<evidence type="ECO:0000256" key="1">
    <source>
        <dbReference type="SAM" id="MobiDB-lite"/>
    </source>
</evidence>
<gene>
    <name evidence="3" type="ORF">RHSIM_RhsimUnG0135500</name>
</gene>
<sequence>MRLIALSNSSWVFVGMLIANCLGILALQGRQSSNRIGYIMDGSSIDPGPTDGSVLVLQKQHRSRAIWEGYGDSKVENVTLICRRNDNNFRQLGRPSPRIVELIYQAGFGGILEMPFITLDRAFITALIERWRPETHTFHLRSGESTITLQDVEIITGLAVDGRPVTGDLRFDDDKKKELCEHLLGLNPPGEVMSGFKVSLKWLRDNFNGKVEEGDDEVTILRKARGYILQLIGGIVFPDQSSSHVHLYFLSLLDDLQLAGTYSWGSACLATLYHYLDFGSSVGSKDLGGSTLASLGLGALSFPCPRTWDDEFHSPNLPTHVVGHYRFSFGVGIVEKDARAFLSYRAPARAGVASVWRETNHPPPSKSLGEFHGMDLRNGVKNWSKPIRLWNNRANSIVNITNPDILVYPADDPYLDWYERITLRFVSKMGAATNIAMQLFERLSMPNLSAEAVQAMAQKGVECLKFQEKLFRKIAPEHKIRDPQQLEEFDEDYDHMEPHLQAEAGVHQQNQPLPQHQPQGPPEDTHADYQFEEPVGTSSLGGPVHPSELSTPFSSALLNMDGVSIFPLLNYSPTAGARAEGSQSQTPSDFDWANMQISAVGGAQTISECRSLLKRKRIVESQDGDSVGQVTQLTERVIQSEETPEEEGGEEEEEEEEEVDLEGGGHVTPDGPRRTTRVSRPPRCGTGGHIHKKHGDTNHDKVVQQPNGPSYAGGTVILLSIPRGITLTDLRQFISNAGRLPSAMMKITYAYPTLSFPHTMYTYVGVEVVDDNGVNIIFDVADGISGYTPTLYTEVLDDNNFRQEVRGSHSNSLPIHRSTQWSHRPNERDPSKQQYLGDDTCFAYDMHDDSTIFEQHNDYVEHDSAFDNNLGDDDEVSQSSEEDVDEGLEAEDREEHEIPEFETPSSMFTDDTWTNIVDPSPQLPNKSHVGWDGHCELFKGQVFLITRNLMKSFF</sequence>
<dbReference type="GO" id="GO:0010073">
    <property type="term" value="P:meristem maintenance"/>
    <property type="evidence" value="ECO:0007669"/>
    <property type="project" value="InterPro"/>
</dbReference>
<dbReference type="PANTHER" id="PTHR46033:SF8">
    <property type="entry name" value="PROTEIN MAINTENANCE OF MERISTEMS-LIKE"/>
    <property type="match status" value="1"/>
</dbReference>
<reference evidence="3" key="1">
    <citation type="submission" date="2019-11" db="EMBL/GenBank/DDBJ databases">
        <authorList>
            <person name="Liu Y."/>
            <person name="Hou J."/>
            <person name="Li T.-Q."/>
            <person name="Guan C.-H."/>
            <person name="Wu X."/>
            <person name="Wu H.-Z."/>
            <person name="Ling F."/>
            <person name="Zhang R."/>
            <person name="Shi X.-G."/>
            <person name="Ren J.-P."/>
            <person name="Chen E.-F."/>
            <person name="Sun J.-M."/>
        </authorList>
    </citation>
    <scope>NUCLEOTIDE SEQUENCE</scope>
    <source>
        <strain evidence="3">Adult_tree_wgs_1</strain>
        <tissue evidence="3">Leaves</tissue>
    </source>
</reference>
<feature type="compositionally biased region" description="Polar residues" evidence="1">
    <location>
        <begin position="808"/>
        <end position="823"/>
    </location>
</feature>
<comment type="caution">
    <text evidence="3">The sequence shown here is derived from an EMBL/GenBank/DDBJ whole genome shotgun (WGS) entry which is preliminary data.</text>
</comment>
<dbReference type="Pfam" id="PF10536">
    <property type="entry name" value="PMD"/>
    <property type="match status" value="1"/>
</dbReference>
<feature type="region of interest" description="Disordered" evidence="1">
    <location>
        <begin position="863"/>
        <end position="921"/>
    </location>
</feature>
<evidence type="ECO:0000313" key="3">
    <source>
        <dbReference type="EMBL" id="KAF7113355.1"/>
    </source>
</evidence>
<organism evidence="3 4">
    <name type="scientific">Rhododendron simsii</name>
    <name type="common">Sims's rhododendron</name>
    <dbReference type="NCBI Taxonomy" id="118357"/>
    <lineage>
        <taxon>Eukaryota</taxon>
        <taxon>Viridiplantae</taxon>
        <taxon>Streptophyta</taxon>
        <taxon>Embryophyta</taxon>
        <taxon>Tracheophyta</taxon>
        <taxon>Spermatophyta</taxon>
        <taxon>Magnoliopsida</taxon>
        <taxon>eudicotyledons</taxon>
        <taxon>Gunneridae</taxon>
        <taxon>Pentapetalae</taxon>
        <taxon>asterids</taxon>
        <taxon>Ericales</taxon>
        <taxon>Ericaceae</taxon>
        <taxon>Ericoideae</taxon>
        <taxon>Rhodoreae</taxon>
        <taxon>Rhododendron</taxon>
    </lineage>
</organism>
<dbReference type="Proteomes" id="UP000626092">
    <property type="component" value="Unassembled WGS sequence"/>
</dbReference>
<dbReference type="OrthoDB" id="1790116at2759"/>
<accession>A0A834L2I0</accession>
<feature type="domain" description="Aminotransferase-like plant mobile" evidence="2">
    <location>
        <begin position="107"/>
        <end position="277"/>
    </location>
</feature>
<evidence type="ECO:0000259" key="2">
    <source>
        <dbReference type="Pfam" id="PF10536"/>
    </source>
</evidence>
<feature type="region of interest" description="Disordered" evidence="1">
    <location>
        <begin position="805"/>
        <end position="835"/>
    </location>
</feature>
<proteinExistence type="predicted"/>
<protein>
    <recommendedName>
        <fullName evidence="2">Aminotransferase-like plant mobile domain-containing protein</fullName>
    </recommendedName>
</protein>
<feature type="region of interest" description="Disordered" evidence="1">
    <location>
        <begin position="621"/>
        <end position="700"/>
    </location>
</feature>
<feature type="compositionally biased region" description="Acidic residues" evidence="1">
    <location>
        <begin position="642"/>
        <end position="661"/>
    </location>
</feature>
<feature type="compositionally biased region" description="Polar residues" evidence="1">
    <location>
        <begin position="903"/>
        <end position="917"/>
    </location>
</feature>
<dbReference type="EMBL" id="WJXA01000297">
    <property type="protein sequence ID" value="KAF7113355.1"/>
    <property type="molecule type" value="Genomic_DNA"/>
</dbReference>
<dbReference type="AlphaFoldDB" id="A0A834L2I0"/>
<dbReference type="PANTHER" id="PTHR46033">
    <property type="entry name" value="PROTEIN MAIN-LIKE 2"/>
    <property type="match status" value="1"/>
</dbReference>
<feature type="compositionally biased region" description="Low complexity" evidence="1">
    <location>
        <begin position="509"/>
        <end position="518"/>
    </location>
</feature>
<dbReference type="InterPro" id="IPR044824">
    <property type="entry name" value="MAIN-like"/>
</dbReference>
<name>A0A834L2I0_RHOSS</name>
<dbReference type="InterPro" id="IPR019557">
    <property type="entry name" value="AminoTfrase-like_pln_mobile"/>
</dbReference>
<keyword evidence="4" id="KW-1185">Reference proteome</keyword>
<feature type="region of interest" description="Disordered" evidence="1">
    <location>
        <begin position="509"/>
        <end position="545"/>
    </location>
</feature>
<evidence type="ECO:0000313" key="4">
    <source>
        <dbReference type="Proteomes" id="UP000626092"/>
    </source>
</evidence>
<feature type="compositionally biased region" description="Acidic residues" evidence="1">
    <location>
        <begin position="870"/>
        <end position="892"/>
    </location>
</feature>